<name>A0A8J7PIR1_9BACT</name>
<reference evidence="2" key="1">
    <citation type="submission" date="2021-02" db="EMBL/GenBank/DDBJ databases">
        <title>Genome-Resolved Metagenomics of a Microbial Community Performing Photosynthetic Biological Nutrient Removal.</title>
        <authorList>
            <person name="Mcdaniel E.A."/>
        </authorList>
    </citation>
    <scope>NUCLEOTIDE SEQUENCE</scope>
    <source>
        <strain evidence="2">UWPOB_OBS1</strain>
    </source>
</reference>
<proteinExistence type="predicted"/>
<evidence type="ECO:0000313" key="3">
    <source>
        <dbReference type="Proteomes" id="UP000664277"/>
    </source>
</evidence>
<organism evidence="2 3">
    <name type="scientific">Candidatus Obscuribacter phosphatis</name>
    <dbReference type="NCBI Taxonomy" id="1906157"/>
    <lineage>
        <taxon>Bacteria</taxon>
        <taxon>Bacillati</taxon>
        <taxon>Candidatus Melainabacteria</taxon>
        <taxon>Candidatus Obscuribacterales</taxon>
        <taxon>Candidatus Obscuribacteraceae</taxon>
        <taxon>Candidatus Obscuribacter</taxon>
    </lineage>
</organism>
<accession>A0A8J7PIR1</accession>
<feature type="region of interest" description="Disordered" evidence="1">
    <location>
        <begin position="435"/>
        <end position="465"/>
    </location>
</feature>
<dbReference type="EMBL" id="JAFLCK010000031">
    <property type="protein sequence ID" value="MBN8662112.1"/>
    <property type="molecule type" value="Genomic_DNA"/>
</dbReference>
<feature type="compositionally biased region" description="Low complexity" evidence="1">
    <location>
        <begin position="435"/>
        <end position="445"/>
    </location>
</feature>
<evidence type="ECO:0000256" key="1">
    <source>
        <dbReference type="SAM" id="MobiDB-lite"/>
    </source>
</evidence>
<gene>
    <name evidence="2" type="ORF">J0M35_17220</name>
</gene>
<sequence length="530" mass="57274">MALIDESKPALQQAGSLALFEASAKNDRDYFVPKVDTDAERNKLSGTDKLKLLVEGTAQGIFTHGASEVTEHPLRLSAELAGGYALGLAMKGPAWVRLPALTIATAGGAVFAHQAVGTISETNKILNRADSSNLEQSQQEIAKTMGPLAFNAALMGLTAKMGSRTELPKEPPKLPIFNGELALPSTSFGSSLRPAYAGVGEMVKPPGNLLPGKNAESEGLLSNIMKMVGGNRGERITSGRGIYGEITHRLDNMQPGERVPIVHADGTTTTFDQSGKILVGFGSGEARLLDLGKPIQQVHASDYSEGIRHFRINGAQTPNLEVNPLAHTVRAELAGGHHLHMVDNTVNGYTFFPHRDGTKTWIEYGGRVVMELPGGVAEHNFVKELAHVRLVERADGSKQFRFLSKDGDLLPHVIELASKSELDAKETAKYLRSLARQAQQQERQQPTLSLERMQPGGIPQASTGAVSDPVKRMLPRYPGSFDRVFDRHIAGVDTRVMRSDSLDSPAQMGLAQQGHSWLVTNYLNHLGGKR</sequence>
<protein>
    <submittedName>
        <fullName evidence="2">Uncharacterized protein</fullName>
    </submittedName>
</protein>
<dbReference type="AlphaFoldDB" id="A0A8J7PIR1"/>
<comment type="caution">
    <text evidence="2">The sequence shown here is derived from an EMBL/GenBank/DDBJ whole genome shotgun (WGS) entry which is preliminary data.</text>
</comment>
<dbReference type="Proteomes" id="UP000664277">
    <property type="component" value="Unassembled WGS sequence"/>
</dbReference>
<evidence type="ECO:0000313" key="2">
    <source>
        <dbReference type="EMBL" id="MBN8662112.1"/>
    </source>
</evidence>